<name>A0A0A9FUI7_ARUDO</name>
<proteinExistence type="predicted"/>
<dbReference type="AlphaFoldDB" id="A0A0A9FUI7"/>
<accession>A0A0A9FUI7</accession>
<reference evidence="1" key="2">
    <citation type="journal article" date="2015" name="Data Brief">
        <title>Shoot transcriptome of the giant reed, Arundo donax.</title>
        <authorList>
            <person name="Barrero R.A."/>
            <person name="Guerrero F.D."/>
            <person name="Moolhuijzen P."/>
            <person name="Goolsby J.A."/>
            <person name="Tidwell J."/>
            <person name="Bellgard S.E."/>
            <person name="Bellgard M.I."/>
        </authorList>
    </citation>
    <scope>NUCLEOTIDE SEQUENCE</scope>
    <source>
        <tissue evidence="1">Shoot tissue taken approximately 20 cm above the soil surface</tissue>
    </source>
</reference>
<sequence>MTLHSNLVYSRGYITIKECRVIRFGYITIKVLLKI</sequence>
<protein>
    <submittedName>
        <fullName evidence="1">Uncharacterized protein</fullName>
    </submittedName>
</protein>
<reference evidence="1" key="1">
    <citation type="submission" date="2014-09" db="EMBL/GenBank/DDBJ databases">
        <authorList>
            <person name="Magalhaes I.L.F."/>
            <person name="Oliveira U."/>
            <person name="Santos F.R."/>
            <person name="Vidigal T.H.D.A."/>
            <person name="Brescovit A.D."/>
            <person name="Santos A.J."/>
        </authorList>
    </citation>
    <scope>NUCLEOTIDE SEQUENCE</scope>
    <source>
        <tissue evidence="1">Shoot tissue taken approximately 20 cm above the soil surface</tissue>
    </source>
</reference>
<organism evidence="1">
    <name type="scientific">Arundo donax</name>
    <name type="common">Giant reed</name>
    <name type="synonym">Donax arundinaceus</name>
    <dbReference type="NCBI Taxonomy" id="35708"/>
    <lineage>
        <taxon>Eukaryota</taxon>
        <taxon>Viridiplantae</taxon>
        <taxon>Streptophyta</taxon>
        <taxon>Embryophyta</taxon>
        <taxon>Tracheophyta</taxon>
        <taxon>Spermatophyta</taxon>
        <taxon>Magnoliopsida</taxon>
        <taxon>Liliopsida</taxon>
        <taxon>Poales</taxon>
        <taxon>Poaceae</taxon>
        <taxon>PACMAD clade</taxon>
        <taxon>Arundinoideae</taxon>
        <taxon>Arundineae</taxon>
        <taxon>Arundo</taxon>
    </lineage>
</organism>
<dbReference type="EMBL" id="GBRH01181969">
    <property type="protein sequence ID" value="JAE15927.1"/>
    <property type="molecule type" value="Transcribed_RNA"/>
</dbReference>
<evidence type="ECO:0000313" key="1">
    <source>
        <dbReference type="EMBL" id="JAE15927.1"/>
    </source>
</evidence>